<feature type="binding site" evidence="3 5">
    <location>
        <position position="125"/>
    </location>
    <ligand>
        <name>substrate</name>
    </ligand>
</feature>
<evidence type="ECO:0000313" key="7">
    <source>
        <dbReference type="EMBL" id="KAF2762518.1"/>
    </source>
</evidence>
<feature type="active site" description="Proton donor" evidence="3 4">
    <location>
        <position position="114"/>
    </location>
</feature>
<comment type="pathway">
    <text evidence="3">Aromatic compound metabolism; 3,4-dihydroxybenzoate biosynthesis; 3,4-dihydroxybenzoate from 3-dehydroquinate: step 1/2.</text>
</comment>
<evidence type="ECO:0000256" key="1">
    <source>
        <dbReference type="ARBA" id="ARBA00022911"/>
    </source>
</evidence>
<evidence type="ECO:0000313" key="8">
    <source>
        <dbReference type="Proteomes" id="UP000799437"/>
    </source>
</evidence>
<accession>A0A6A6WIA6</accession>
<dbReference type="SUPFAM" id="SSF52304">
    <property type="entry name" value="Type II 3-dehydroquinate dehydratase"/>
    <property type="match status" value="1"/>
</dbReference>
<protein>
    <recommendedName>
        <fullName evidence="3">Catabolic 3-dehydroquinase</fullName>
        <shortName evidence="3">cDHQase</shortName>
        <ecNumber evidence="3">4.2.1.10</ecNumber>
    </recommendedName>
    <alternativeName>
        <fullName evidence="3">3-dehydroquinate dehydratase</fullName>
    </alternativeName>
</protein>
<dbReference type="InterPro" id="IPR036441">
    <property type="entry name" value="DHquinase_II_sf"/>
</dbReference>
<dbReference type="OrthoDB" id="8191625at2759"/>
<evidence type="ECO:0000256" key="2">
    <source>
        <dbReference type="ARBA" id="ARBA00023239"/>
    </source>
</evidence>
<keyword evidence="1 3" id="KW-0672">Quinate metabolism</keyword>
<dbReference type="PIRSF" id="PIRSF001399">
    <property type="entry name" value="DHquinase_II"/>
    <property type="match status" value="1"/>
</dbReference>
<dbReference type="GO" id="GO:0003855">
    <property type="term" value="F:3-dehydroquinate dehydratase activity"/>
    <property type="evidence" value="ECO:0007669"/>
    <property type="project" value="UniProtKB-UniRule"/>
</dbReference>
<feature type="site" description="Transition state stabilizer" evidence="3 6">
    <location>
        <position position="20"/>
    </location>
</feature>
<comment type="function">
    <text evidence="3">Is involved in the catabolism of quinate. Allows the utilization of quinate as carbon source via the beta-ketoadipate pathway.</text>
</comment>
<dbReference type="Proteomes" id="UP000799437">
    <property type="component" value="Unassembled WGS sequence"/>
</dbReference>
<proteinExistence type="inferred from homology"/>
<dbReference type="AlphaFoldDB" id="A0A6A6WIA6"/>
<comment type="similarity">
    <text evidence="3">Belongs to the type-II 3-dehydroquinase family.</text>
</comment>
<name>A0A6A6WIA6_9PEZI</name>
<dbReference type="InterPro" id="IPR001874">
    <property type="entry name" value="DHquinase_II"/>
</dbReference>
<dbReference type="NCBIfam" id="TIGR01088">
    <property type="entry name" value="aroQ"/>
    <property type="match status" value="1"/>
</dbReference>
<organism evidence="7 8">
    <name type="scientific">Pseudovirgaria hyperparasitica</name>
    <dbReference type="NCBI Taxonomy" id="470096"/>
    <lineage>
        <taxon>Eukaryota</taxon>
        <taxon>Fungi</taxon>
        <taxon>Dikarya</taxon>
        <taxon>Ascomycota</taxon>
        <taxon>Pezizomycotina</taxon>
        <taxon>Dothideomycetes</taxon>
        <taxon>Dothideomycetes incertae sedis</taxon>
        <taxon>Acrospermales</taxon>
        <taxon>Acrospermaceae</taxon>
        <taxon>Pseudovirgaria</taxon>
    </lineage>
</organism>
<evidence type="ECO:0000256" key="6">
    <source>
        <dbReference type="PIRSR" id="PIRSR001399-3"/>
    </source>
</evidence>
<dbReference type="NCBIfam" id="NF003805">
    <property type="entry name" value="PRK05395.1-2"/>
    <property type="match status" value="1"/>
</dbReference>
<dbReference type="HAMAP" id="MF_00169">
    <property type="entry name" value="AroQ"/>
    <property type="match status" value="1"/>
</dbReference>
<dbReference type="CDD" id="cd00466">
    <property type="entry name" value="DHQase_II"/>
    <property type="match status" value="1"/>
</dbReference>
<feature type="binding site" evidence="3 5">
    <location>
        <position position="88"/>
    </location>
    <ligand>
        <name>substrate</name>
    </ligand>
</feature>
<dbReference type="NCBIfam" id="NF003804">
    <property type="entry name" value="PRK05395.1-1"/>
    <property type="match status" value="1"/>
</dbReference>
<dbReference type="GO" id="GO:0046279">
    <property type="term" value="P:3,4-dihydroxybenzoate biosynthetic process"/>
    <property type="evidence" value="ECO:0007669"/>
    <property type="project" value="UniProtKB-UniRule"/>
</dbReference>
<sequence length="175" mass="18803">MSKPHILLLNGPNLNLLGLREPHIYGSTTLPALTTTLKSHASTLGLHLTAFQSNHEGAILDHLHSHYPQAQLPTSQTPHTPFDFIIINPGALTHTSIALRDALLGIGVPFVEVHVSNVHAREEFRHRSFLSDRAEAVICGLGVWGYEVAVGFAARYLAAKGVLGAEGKGEGQELG</sequence>
<feature type="binding site" evidence="3 5">
    <location>
        <position position="94"/>
    </location>
    <ligand>
        <name>substrate</name>
    </ligand>
</feature>
<dbReference type="EMBL" id="ML996565">
    <property type="protein sequence ID" value="KAF2762518.1"/>
    <property type="molecule type" value="Genomic_DNA"/>
</dbReference>
<dbReference type="PANTHER" id="PTHR21272">
    <property type="entry name" value="CATABOLIC 3-DEHYDROQUINASE"/>
    <property type="match status" value="1"/>
</dbReference>
<dbReference type="InterPro" id="IPR018509">
    <property type="entry name" value="DHquinase_II_CS"/>
</dbReference>
<dbReference type="PROSITE" id="PS01029">
    <property type="entry name" value="DEHYDROQUINASE_II"/>
    <property type="match status" value="1"/>
</dbReference>
<dbReference type="GO" id="GO:0019631">
    <property type="term" value="P:quinate catabolic process"/>
    <property type="evidence" value="ECO:0007669"/>
    <property type="project" value="TreeGrafter"/>
</dbReference>
<dbReference type="NCBIfam" id="NF003807">
    <property type="entry name" value="PRK05395.1-4"/>
    <property type="match status" value="1"/>
</dbReference>
<reference evidence="7" key="1">
    <citation type="journal article" date="2020" name="Stud. Mycol.">
        <title>101 Dothideomycetes genomes: a test case for predicting lifestyles and emergence of pathogens.</title>
        <authorList>
            <person name="Haridas S."/>
            <person name="Albert R."/>
            <person name="Binder M."/>
            <person name="Bloem J."/>
            <person name="Labutti K."/>
            <person name="Salamov A."/>
            <person name="Andreopoulos B."/>
            <person name="Baker S."/>
            <person name="Barry K."/>
            <person name="Bills G."/>
            <person name="Bluhm B."/>
            <person name="Cannon C."/>
            <person name="Castanera R."/>
            <person name="Culley D."/>
            <person name="Daum C."/>
            <person name="Ezra D."/>
            <person name="Gonzalez J."/>
            <person name="Henrissat B."/>
            <person name="Kuo A."/>
            <person name="Liang C."/>
            <person name="Lipzen A."/>
            <person name="Lutzoni F."/>
            <person name="Magnuson J."/>
            <person name="Mondo S."/>
            <person name="Nolan M."/>
            <person name="Ohm R."/>
            <person name="Pangilinan J."/>
            <person name="Park H.-J."/>
            <person name="Ramirez L."/>
            <person name="Alfaro M."/>
            <person name="Sun H."/>
            <person name="Tritt A."/>
            <person name="Yoshinaga Y."/>
            <person name="Zwiers L.-H."/>
            <person name="Turgeon B."/>
            <person name="Goodwin S."/>
            <person name="Spatafora J."/>
            <person name="Crous P."/>
            <person name="Grigoriev I."/>
        </authorList>
    </citation>
    <scope>NUCLEOTIDE SEQUENCE</scope>
    <source>
        <strain evidence="7">CBS 121739</strain>
    </source>
</reference>
<dbReference type="PANTHER" id="PTHR21272:SF3">
    <property type="entry name" value="CATABOLIC 3-DEHYDROQUINASE"/>
    <property type="match status" value="1"/>
</dbReference>
<dbReference type="Gene3D" id="3.40.50.9100">
    <property type="entry name" value="Dehydroquinase, class II"/>
    <property type="match status" value="1"/>
</dbReference>
<keyword evidence="2 3" id="KW-0456">Lyase</keyword>
<evidence type="ECO:0000256" key="4">
    <source>
        <dbReference type="PIRSR" id="PIRSR001399-1"/>
    </source>
</evidence>
<dbReference type="UniPathway" id="UPA00088">
    <property type="reaction ID" value="UER00178"/>
</dbReference>
<feature type="binding site" evidence="3 5">
    <location>
        <begin position="115"/>
        <end position="116"/>
    </location>
    <ligand>
        <name>substrate</name>
    </ligand>
</feature>
<dbReference type="EC" id="4.2.1.10" evidence="3"/>
<evidence type="ECO:0000256" key="3">
    <source>
        <dbReference type="HAMAP-Rule" id="MF_03136"/>
    </source>
</evidence>
<dbReference type="Pfam" id="PF01220">
    <property type="entry name" value="DHquinase_II"/>
    <property type="match status" value="1"/>
</dbReference>
<comment type="catalytic activity">
    <reaction evidence="3">
        <text>3-dehydroquinate = 3-dehydroshikimate + H2O</text>
        <dbReference type="Rhea" id="RHEA:21096"/>
        <dbReference type="ChEBI" id="CHEBI:15377"/>
        <dbReference type="ChEBI" id="CHEBI:16630"/>
        <dbReference type="ChEBI" id="CHEBI:32364"/>
        <dbReference type="EC" id="4.2.1.10"/>
    </reaction>
</comment>
<keyword evidence="8" id="KW-1185">Reference proteome</keyword>
<dbReference type="NCBIfam" id="NF003806">
    <property type="entry name" value="PRK05395.1-3"/>
    <property type="match status" value="1"/>
</dbReference>
<feature type="active site" description="Proton acceptor" evidence="3 4">
    <location>
        <position position="25"/>
    </location>
</feature>
<gene>
    <name evidence="3" type="primary">qutE</name>
    <name evidence="7" type="ORF">EJ05DRAFT_4486</name>
</gene>
<comment type="subunit">
    <text evidence="3">Homododecamer. Adopts a ring-like structure, composed of an arrangement of two hexameric rings stacked on top of one another.</text>
</comment>
<feature type="binding site" evidence="3 5">
    <location>
        <position position="101"/>
    </location>
    <ligand>
        <name>substrate</name>
    </ligand>
</feature>
<evidence type="ECO:0000256" key="5">
    <source>
        <dbReference type="PIRSR" id="PIRSR001399-2"/>
    </source>
</evidence>